<evidence type="ECO:0000313" key="5">
    <source>
        <dbReference type="Proteomes" id="UP000431401"/>
    </source>
</evidence>
<sequence>MCGRPRSARVDSVNPTDAGESTRGAAPSDRSPVRAKVRTALGCYVLSTVLASAALLVAQPRSGIDSAALSLVQFGPVLGALATWSMYRKTVTGLPFSAVPVRRVLTNVATMAVACVSFWLLITAGAVVWGVTPVGPAAVGTVPFAVFLLLQLLGATGEEIGWRGLMQPLLQSRMSRFAAICVTGTAWALWHVQAFTAGAPIAISFFVAVLAFAAVLGSPAEGSFRQRVLVAAIGHWLINIAWYLLAGDDTSDRPQIVFVAIAAVLVAAGVTTVRRRGPRPPARPRRAHRREGHGPAPIGPGRPESRSHSASFARIRSASA</sequence>
<keyword evidence="2" id="KW-0812">Transmembrane</keyword>
<feature type="transmembrane region" description="Helical" evidence="2">
    <location>
        <begin position="228"/>
        <end position="244"/>
    </location>
</feature>
<keyword evidence="2" id="KW-1133">Transmembrane helix</keyword>
<feature type="transmembrane region" description="Helical" evidence="2">
    <location>
        <begin position="174"/>
        <end position="192"/>
    </location>
</feature>
<dbReference type="PANTHER" id="PTHR35797:SF1">
    <property type="entry name" value="PROTEASE"/>
    <property type="match status" value="1"/>
</dbReference>
<feature type="transmembrane region" description="Helical" evidence="2">
    <location>
        <begin position="40"/>
        <end position="60"/>
    </location>
</feature>
<protein>
    <recommendedName>
        <fullName evidence="3">CAAX prenyl protease 2/Lysostaphin resistance protein A-like domain-containing protein</fullName>
    </recommendedName>
</protein>
<dbReference type="GO" id="GO:0004175">
    <property type="term" value="F:endopeptidase activity"/>
    <property type="evidence" value="ECO:0007669"/>
    <property type="project" value="UniProtKB-ARBA"/>
</dbReference>
<evidence type="ECO:0000256" key="1">
    <source>
        <dbReference type="SAM" id="MobiDB-lite"/>
    </source>
</evidence>
<feature type="transmembrane region" description="Helical" evidence="2">
    <location>
        <begin position="135"/>
        <end position="153"/>
    </location>
</feature>
<gene>
    <name evidence="4" type="ORF">NRB56_62880</name>
</gene>
<feature type="region of interest" description="Disordered" evidence="1">
    <location>
        <begin position="274"/>
        <end position="320"/>
    </location>
</feature>
<feature type="transmembrane region" description="Helical" evidence="2">
    <location>
        <begin position="198"/>
        <end position="216"/>
    </location>
</feature>
<dbReference type="OrthoDB" id="3693644at2"/>
<dbReference type="EMBL" id="WEGI01000014">
    <property type="protein sequence ID" value="MQY30686.1"/>
    <property type="molecule type" value="Genomic_DNA"/>
</dbReference>
<comment type="caution">
    <text evidence="4">The sequence shown here is derived from an EMBL/GenBank/DDBJ whole genome shotgun (WGS) entry which is preliminary data.</text>
</comment>
<dbReference type="InterPro" id="IPR042150">
    <property type="entry name" value="MmRce1-like"/>
</dbReference>
<feature type="domain" description="CAAX prenyl protease 2/Lysostaphin resistance protein A-like" evidence="3">
    <location>
        <begin position="143"/>
        <end position="240"/>
    </location>
</feature>
<dbReference type="GO" id="GO:0080120">
    <property type="term" value="P:CAAX-box protein maturation"/>
    <property type="evidence" value="ECO:0007669"/>
    <property type="project" value="UniProtKB-ARBA"/>
</dbReference>
<feature type="transmembrane region" description="Helical" evidence="2">
    <location>
        <begin position="66"/>
        <end position="87"/>
    </location>
</feature>
<organism evidence="4 5">
    <name type="scientific">Nocardia aurantia</name>
    <dbReference type="NCBI Taxonomy" id="2585199"/>
    <lineage>
        <taxon>Bacteria</taxon>
        <taxon>Bacillati</taxon>
        <taxon>Actinomycetota</taxon>
        <taxon>Actinomycetes</taxon>
        <taxon>Mycobacteriales</taxon>
        <taxon>Nocardiaceae</taxon>
        <taxon>Nocardia</taxon>
    </lineage>
</organism>
<name>A0A7K0DY17_9NOCA</name>
<reference evidence="4 5" key="1">
    <citation type="submission" date="2019-10" db="EMBL/GenBank/DDBJ databases">
        <title>Nocardia macrotermitis sp. nov. and Nocardia aurantia sp. nov., isolated from the gut of fungus growing-termite Macrotermes natalensis.</title>
        <authorList>
            <person name="Benndorf R."/>
            <person name="Schwitalla J."/>
            <person name="Martin K."/>
            <person name="De Beer W."/>
            <person name="Kaster A.-K."/>
            <person name="Vollmers J."/>
            <person name="Poulsen M."/>
            <person name="Beemelmanns C."/>
        </authorList>
    </citation>
    <scope>NUCLEOTIDE SEQUENCE [LARGE SCALE GENOMIC DNA]</scope>
    <source>
        <strain evidence="4 5">RB56</strain>
    </source>
</reference>
<dbReference type="PANTHER" id="PTHR35797">
    <property type="entry name" value="PROTEASE-RELATED"/>
    <property type="match status" value="1"/>
</dbReference>
<keyword evidence="5" id="KW-1185">Reference proteome</keyword>
<dbReference type="Pfam" id="PF02517">
    <property type="entry name" value="Rce1-like"/>
    <property type="match status" value="1"/>
</dbReference>
<evidence type="ECO:0000313" key="4">
    <source>
        <dbReference type="EMBL" id="MQY30686.1"/>
    </source>
</evidence>
<accession>A0A7K0DY17</accession>
<proteinExistence type="predicted"/>
<dbReference type="AlphaFoldDB" id="A0A7K0DY17"/>
<feature type="transmembrane region" description="Helical" evidence="2">
    <location>
        <begin position="256"/>
        <end position="273"/>
    </location>
</feature>
<feature type="region of interest" description="Disordered" evidence="1">
    <location>
        <begin position="1"/>
        <end position="31"/>
    </location>
</feature>
<dbReference type="Proteomes" id="UP000431401">
    <property type="component" value="Unassembled WGS sequence"/>
</dbReference>
<feature type="transmembrane region" description="Helical" evidence="2">
    <location>
        <begin position="108"/>
        <end position="129"/>
    </location>
</feature>
<dbReference type="InterPro" id="IPR003675">
    <property type="entry name" value="Rce1/LyrA-like_dom"/>
</dbReference>
<keyword evidence="2" id="KW-0472">Membrane</keyword>
<feature type="compositionally biased region" description="Basic residues" evidence="1">
    <location>
        <begin position="274"/>
        <end position="291"/>
    </location>
</feature>
<evidence type="ECO:0000259" key="3">
    <source>
        <dbReference type="Pfam" id="PF02517"/>
    </source>
</evidence>
<feature type="compositionally biased region" description="Low complexity" evidence="1">
    <location>
        <begin position="308"/>
        <end position="320"/>
    </location>
</feature>
<evidence type="ECO:0000256" key="2">
    <source>
        <dbReference type="SAM" id="Phobius"/>
    </source>
</evidence>